<keyword evidence="5 6" id="KW-0472">Membrane</keyword>
<feature type="transmembrane region" description="Helical" evidence="6">
    <location>
        <begin position="21"/>
        <end position="42"/>
    </location>
</feature>
<reference evidence="8" key="1">
    <citation type="submission" date="2020-06" db="EMBL/GenBank/DDBJ databases">
        <title>A novel thermopfilic bacterium from Erzurum, Turkey.</title>
        <authorList>
            <person name="Adiguzel A."/>
            <person name="Ay H."/>
            <person name="Baltaci M.O."/>
        </authorList>
    </citation>
    <scope>NUCLEOTIDE SEQUENCE</scope>
    <source>
        <strain evidence="8">P2</strain>
    </source>
</reference>
<feature type="transmembrane region" description="Helical" evidence="6">
    <location>
        <begin position="91"/>
        <end position="109"/>
    </location>
</feature>
<organism evidence="8 9">
    <name type="scientific">Calidifontibacillus erzurumensis</name>
    <dbReference type="NCBI Taxonomy" id="2741433"/>
    <lineage>
        <taxon>Bacteria</taxon>
        <taxon>Bacillati</taxon>
        <taxon>Bacillota</taxon>
        <taxon>Bacilli</taxon>
        <taxon>Bacillales</taxon>
        <taxon>Bacillaceae</taxon>
        <taxon>Calidifontibacillus/Schinkia group</taxon>
        <taxon>Calidifontibacillus</taxon>
    </lineage>
</organism>
<feature type="transmembrane region" description="Helical" evidence="6">
    <location>
        <begin position="158"/>
        <end position="175"/>
    </location>
</feature>
<comment type="caution">
    <text evidence="8">The sequence shown here is derived from an EMBL/GenBank/DDBJ whole genome shotgun (WGS) entry which is preliminary data.</text>
</comment>
<dbReference type="Proteomes" id="UP000625804">
    <property type="component" value="Unassembled WGS sequence"/>
</dbReference>
<dbReference type="RefSeq" id="WP_173732262.1">
    <property type="nucleotide sequence ID" value="NZ_JABTTE010000027.1"/>
</dbReference>
<evidence type="ECO:0000313" key="8">
    <source>
        <dbReference type="EMBL" id="NSL53061.1"/>
    </source>
</evidence>
<evidence type="ECO:0000259" key="7">
    <source>
        <dbReference type="Pfam" id="PF09335"/>
    </source>
</evidence>
<evidence type="ECO:0000256" key="3">
    <source>
        <dbReference type="ARBA" id="ARBA00022692"/>
    </source>
</evidence>
<dbReference type="PANTHER" id="PTHR12677">
    <property type="entry name" value="GOLGI APPARATUS MEMBRANE PROTEIN TVP38-RELATED"/>
    <property type="match status" value="1"/>
</dbReference>
<feature type="domain" description="VTT" evidence="7">
    <location>
        <begin position="34"/>
        <end position="152"/>
    </location>
</feature>
<keyword evidence="3 6" id="KW-0812">Transmembrane</keyword>
<keyword evidence="4 6" id="KW-1133">Transmembrane helix</keyword>
<feature type="transmembrane region" description="Helical" evidence="6">
    <location>
        <begin position="48"/>
        <end position="70"/>
    </location>
</feature>
<proteinExistence type="inferred from homology"/>
<sequence>MEQFLHSLITIKSSYSTLLQFTIMVAVSCVPFAPIPVLATIIGANHSIMMGLIINLGGTVVGSIIQYLVSKNLLQKFANKILLKYRSYGRFISLIQTNGFLAVLIGRLIPILPSAGVSLIAGICGVTFLSFTTATILGKFPIILAFSLAGHQLAEGNWSTVILASLYVLVIFLIGRKIKKKWHS</sequence>
<keyword evidence="9" id="KW-1185">Reference proteome</keyword>
<feature type="transmembrane region" description="Helical" evidence="6">
    <location>
        <begin position="115"/>
        <end position="137"/>
    </location>
</feature>
<evidence type="ECO:0000256" key="1">
    <source>
        <dbReference type="ARBA" id="ARBA00004651"/>
    </source>
</evidence>
<evidence type="ECO:0000256" key="5">
    <source>
        <dbReference type="ARBA" id="ARBA00023136"/>
    </source>
</evidence>
<gene>
    <name evidence="8" type="ORF">HR057_15055</name>
</gene>
<evidence type="ECO:0000313" key="9">
    <source>
        <dbReference type="Proteomes" id="UP000625804"/>
    </source>
</evidence>
<name>A0A8J8K9E4_9BACI</name>
<dbReference type="InterPro" id="IPR015414">
    <property type="entry name" value="TMEM64"/>
</dbReference>
<keyword evidence="2 6" id="KW-1003">Cell membrane</keyword>
<dbReference type="PANTHER" id="PTHR12677:SF59">
    <property type="entry name" value="GOLGI APPARATUS MEMBRANE PROTEIN TVP38-RELATED"/>
    <property type="match status" value="1"/>
</dbReference>
<accession>A0A8J8K9E4</accession>
<comment type="subcellular location">
    <subcellularLocation>
        <location evidence="1 6">Cell membrane</location>
        <topology evidence="1 6">Multi-pass membrane protein</topology>
    </subcellularLocation>
</comment>
<dbReference type="EMBL" id="JABTTE010000027">
    <property type="protein sequence ID" value="NSL53061.1"/>
    <property type="molecule type" value="Genomic_DNA"/>
</dbReference>
<dbReference type="InterPro" id="IPR032816">
    <property type="entry name" value="VTT_dom"/>
</dbReference>
<dbReference type="GO" id="GO:0005886">
    <property type="term" value="C:plasma membrane"/>
    <property type="evidence" value="ECO:0007669"/>
    <property type="project" value="UniProtKB-SubCell"/>
</dbReference>
<dbReference type="Pfam" id="PF09335">
    <property type="entry name" value="VTT_dom"/>
    <property type="match status" value="1"/>
</dbReference>
<dbReference type="AlphaFoldDB" id="A0A8J8K9E4"/>
<evidence type="ECO:0000256" key="4">
    <source>
        <dbReference type="ARBA" id="ARBA00022989"/>
    </source>
</evidence>
<comment type="similarity">
    <text evidence="6">Belongs to the TVP38/TMEM64 family.</text>
</comment>
<protein>
    <recommendedName>
        <fullName evidence="6">TVP38/TMEM64 family membrane protein</fullName>
    </recommendedName>
</protein>
<evidence type="ECO:0000256" key="2">
    <source>
        <dbReference type="ARBA" id="ARBA00022475"/>
    </source>
</evidence>
<evidence type="ECO:0000256" key="6">
    <source>
        <dbReference type="RuleBase" id="RU366058"/>
    </source>
</evidence>